<comment type="subcellular location">
    <subcellularLocation>
        <location evidence="1">Membrane</location>
        <topology evidence="1">Multi-pass membrane protein</topology>
    </subcellularLocation>
</comment>
<accession>A0ABZ3J9F5</accession>
<dbReference type="EMBL" id="CP155571">
    <property type="protein sequence ID" value="XFO74680.1"/>
    <property type="molecule type" value="Genomic_DNA"/>
</dbReference>
<dbReference type="Pfam" id="PF06541">
    <property type="entry name" value="ABC_trans_CmpB"/>
    <property type="match status" value="1"/>
</dbReference>
<keyword evidence="3 5" id="KW-1133">Transmembrane helix</keyword>
<dbReference type="PANTHER" id="PTHR31746">
    <property type="entry name" value="TRANSMEMBRANE PROTEIN 229 FAMILY MEMBER"/>
    <property type="match status" value="1"/>
</dbReference>
<evidence type="ECO:0008006" key="8">
    <source>
        <dbReference type="Google" id="ProtNLM"/>
    </source>
</evidence>
<evidence type="ECO:0000256" key="5">
    <source>
        <dbReference type="SAM" id="Phobius"/>
    </source>
</evidence>
<evidence type="ECO:0000256" key="3">
    <source>
        <dbReference type="ARBA" id="ARBA00022989"/>
    </source>
</evidence>
<reference evidence="6" key="1">
    <citation type="submission" date="2024-05" db="EMBL/GenBank/DDBJ databases">
        <title>Isolation and characterization of Sporomusa carbonis sp. nov., a carboxydotrophic hydrogenogen in the genus of Sporomusa isolated from a charcoal burning pile.</title>
        <authorList>
            <person name="Boeer T."/>
            <person name="Rosenbaum F."/>
            <person name="Eysell L."/>
            <person name="Mueller V."/>
            <person name="Daniel R."/>
            <person name="Poehlein A."/>
        </authorList>
    </citation>
    <scope>NUCLEOTIDE SEQUENCE [LARGE SCALE GENOMIC DNA]</scope>
    <source>
        <strain evidence="6">DSM 3132</strain>
    </source>
</reference>
<keyword evidence="4 5" id="KW-0472">Membrane</keyword>
<dbReference type="RefSeq" id="WP_245692489.1">
    <property type="nucleotide sequence ID" value="NZ_CP155571.1"/>
</dbReference>
<evidence type="ECO:0000313" key="7">
    <source>
        <dbReference type="Proteomes" id="UP000216052"/>
    </source>
</evidence>
<evidence type="ECO:0000256" key="4">
    <source>
        <dbReference type="ARBA" id="ARBA00023136"/>
    </source>
</evidence>
<evidence type="ECO:0000256" key="2">
    <source>
        <dbReference type="ARBA" id="ARBA00022692"/>
    </source>
</evidence>
<organism evidence="6 7">
    <name type="scientific">Sporomusa acidovorans (strain ATCC 49682 / DSM 3132 / Mol)</name>
    <dbReference type="NCBI Taxonomy" id="1123286"/>
    <lineage>
        <taxon>Bacteria</taxon>
        <taxon>Bacillati</taxon>
        <taxon>Bacillota</taxon>
        <taxon>Negativicutes</taxon>
        <taxon>Selenomonadales</taxon>
        <taxon>Sporomusaceae</taxon>
        <taxon>Sporomusa</taxon>
    </lineage>
</organism>
<protein>
    <recommendedName>
        <fullName evidence="8">ABC-transporter type IV</fullName>
    </recommendedName>
</protein>
<sequence length="149" mass="17542">MSARLIITSLIAQTMLMRNYYIYGALGWCLEVIWTGMGSLLSGDPRLTATTYLWMFPIYGLAVFFEPVHDRIRPWPTLIRGLFWMFLFFAVEYLTGWFLRILVGTSPWDYSGAAFHVQGLIRLDYAPVWFFLGLLYEKLHDWLQQIEVR</sequence>
<feature type="transmembrane region" description="Helical" evidence="5">
    <location>
        <begin position="47"/>
        <end position="65"/>
    </location>
</feature>
<name>A0ABZ3J9F5_SPOA4</name>
<proteinExistence type="predicted"/>
<keyword evidence="7" id="KW-1185">Reference proteome</keyword>
<dbReference type="Proteomes" id="UP000216052">
    <property type="component" value="Chromosome"/>
</dbReference>
<evidence type="ECO:0000313" key="6">
    <source>
        <dbReference type="EMBL" id="XFO74680.1"/>
    </source>
</evidence>
<feature type="transmembrane region" description="Helical" evidence="5">
    <location>
        <begin position="77"/>
        <end position="99"/>
    </location>
</feature>
<keyword evidence="2 5" id="KW-0812">Transmembrane</keyword>
<feature type="transmembrane region" description="Helical" evidence="5">
    <location>
        <begin position="20"/>
        <end position="41"/>
    </location>
</feature>
<evidence type="ECO:0000256" key="1">
    <source>
        <dbReference type="ARBA" id="ARBA00004141"/>
    </source>
</evidence>
<dbReference type="InterPro" id="IPR010540">
    <property type="entry name" value="CmpB_TMEM229"/>
</dbReference>
<gene>
    <name evidence="6" type="ORF">SPACI_047910</name>
</gene>
<feature type="transmembrane region" description="Helical" evidence="5">
    <location>
        <begin position="119"/>
        <end position="136"/>
    </location>
</feature>